<gene>
    <name evidence="3" type="ORF">ACG04Q_16470</name>
</gene>
<evidence type="ECO:0000313" key="4">
    <source>
        <dbReference type="Proteomes" id="UP001606302"/>
    </source>
</evidence>
<dbReference type="InterPro" id="IPR013424">
    <property type="entry name" value="Ice-binding_C"/>
</dbReference>
<evidence type="ECO:0000259" key="2">
    <source>
        <dbReference type="Pfam" id="PF07589"/>
    </source>
</evidence>
<feature type="domain" description="Ice-binding protein C-terminal" evidence="2">
    <location>
        <begin position="207"/>
        <end position="231"/>
    </location>
</feature>
<accession>A0ABW7GMF8</accession>
<keyword evidence="1" id="KW-0732">Signal</keyword>
<dbReference type="EMBL" id="JBIGHX010000005">
    <property type="protein sequence ID" value="MFG6463167.1"/>
    <property type="molecule type" value="Genomic_DNA"/>
</dbReference>
<organism evidence="3 4">
    <name type="scientific">Pelomonas lactea</name>
    <dbReference type="NCBI Taxonomy" id="3299030"/>
    <lineage>
        <taxon>Bacteria</taxon>
        <taxon>Pseudomonadati</taxon>
        <taxon>Pseudomonadota</taxon>
        <taxon>Betaproteobacteria</taxon>
        <taxon>Burkholderiales</taxon>
        <taxon>Sphaerotilaceae</taxon>
        <taxon>Roseateles</taxon>
    </lineage>
</organism>
<dbReference type="RefSeq" id="WP_394512066.1">
    <property type="nucleotide sequence ID" value="NZ_JBIGHX010000005.1"/>
</dbReference>
<feature type="chain" id="PRO_5046362886" evidence="1">
    <location>
        <begin position="23"/>
        <end position="234"/>
    </location>
</feature>
<comment type="caution">
    <text evidence="3">The sequence shown here is derived from an EMBL/GenBank/DDBJ whole genome shotgun (WGS) entry which is preliminary data.</text>
</comment>
<evidence type="ECO:0000256" key="1">
    <source>
        <dbReference type="SAM" id="SignalP"/>
    </source>
</evidence>
<reference evidence="3 4" key="1">
    <citation type="submission" date="2024-08" db="EMBL/GenBank/DDBJ databases">
        <authorList>
            <person name="Lu H."/>
        </authorList>
    </citation>
    <scope>NUCLEOTIDE SEQUENCE [LARGE SCALE GENOMIC DNA]</scope>
    <source>
        <strain evidence="3 4">DXS20W</strain>
    </source>
</reference>
<proteinExistence type="predicted"/>
<dbReference type="Proteomes" id="UP001606302">
    <property type="component" value="Unassembled WGS sequence"/>
</dbReference>
<dbReference type="NCBIfam" id="TIGR02595">
    <property type="entry name" value="PEP_CTERM"/>
    <property type="match status" value="1"/>
</dbReference>
<evidence type="ECO:0000313" key="3">
    <source>
        <dbReference type="EMBL" id="MFG6463167.1"/>
    </source>
</evidence>
<feature type="signal peptide" evidence="1">
    <location>
        <begin position="1"/>
        <end position="22"/>
    </location>
</feature>
<protein>
    <submittedName>
        <fullName evidence="3">PEP-CTERM sorting domain-containing protein</fullName>
    </submittedName>
</protein>
<name>A0ABW7GMF8_9BURK</name>
<keyword evidence="4" id="KW-1185">Reference proteome</keyword>
<sequence>MKSIVAASLLTAGVLASQGASAANTVNIIWAGLDQAGTKLTTIDSTINPTVPVTDGYATSALNYSYAASGESFIAFCIEPNEGNGRKGREYTYNVSSFTGAQAHNLQGLFSTSYASLATYNDKAAFQLAVWELVRETSGSFNVSGGSFYTLGDDVATAAVAAKATSFLAQALSYNGAAKYTLTKLTNLGDDVTLGKQDLIVATPLAAVPEPESYALFLAGLGAIGMIARRRMPR</sequence>
<dbReference type="Pfam" id="PF07589">
    <property type="entry name" value="PEP-CTERM"/>
    <property type="match status" value="1"/>
</dbReference>